<evidence type="ECO:0000256" key="2">
    <source>
        <dbReference type="ARBA" id="ARBA00004174"/>
    </source>
</evidence>
<evidence type="ECO:0000256" key="5">
    <source>
        <dbReference type="ARBA" id="ARBA00022617"/>
    </source>
</evidence>
<evidence type="ECO:0000256" key="1">
    <source>
        <dbReference type="ARBA" id="ARBA00001971"/>
    </source>
</evidence>
<dbReference type="Pfam" id="PF00067">
    <property type="entry name" value="p450"/>
    <property type="match status" value="1"/>
</dbReference>
<evidence type="ECO:0000256" key="9">
    <source>
        <dbReference type="ARBA" id="ARBA00023002"/>
    </source>
</evidence>
<evidence type="ECO:0000256" key="3">
    <source>
        <dbReference type="ARBA" id="ARBA00004406"/>
    </source>
</evidence>
<evidence type="ECO:0000256" key="4">
    <source>
        <dbReference type="ARBA" id="ARBA00010617"/>
    </source>
</evidence>
<comment type="subcellular location">
    <subcellularLocation>
        <location evidence="3">Endoplasmic reticulum membrane</location>
        <topology evidence="3">Peripheral membrane protein</topology>
    </subcellularLocation>
    <subcellularLocation>
        <location evidence="2">Microsome membrane</location>
        <topology evidence="2">Peripheral membrane protein</topology>
    </subcellularLocation>
</comment>
<dbReference type="GO" id="GO:0004497">
    <property type="term" value="F:monooxygenase activity"/>
    <property type="evidence" value="ECO:0007669"/>
    <property type="project" value="UniProtKB-KW"/>
</dbReference>
<dbReference type="EnsemblMetazoa" id="SCAU013818-RA">
    <property type="protein sequence ID" value="SCAU013818-PA"/>
    <property type="gene ID" value="SCAU013818"/>
</dbReference>
<comment type="similarity">
    <text evidence="4 14">Belongs to the cytochrome P450 family.</text>
</comment>
<organism evidence="15 16">
    <name type="scientific">Stomoxys calcitrans</name>
    <name type="common">Stable fly</name>
    <name type="synonym">Conops calcitrans</name>
    <dbReference type="NCBI Taxonomy" id="35570"/>
    <lineage>
        <taxon>Eukaryota</taxon>
        <taxon>Metazoa</taxon>
        <taxon>Ecdysozoa</taxon>
        <taxon>Arthropoda</taxon>
        <taxon>Hexapoda</taxon>
        <taxon>Insecta</taxon>
        <taxon>Pterygota</taxon>
        <taxon>Neoptera</taxon>
        <taxon>Endopterygota</taxon>
        <taxon>Diptera</taxon>
        <taxon>Brachycera</taxon>
        <taxon>Muscomorpha</taxon>
        <taxon>Muscoidea</taxon>
        <taxon>Muscidae</taxon>
        <taxon>Stomoxys</taxon>
    </lineage>
</organism>
<dbReference type="PANTHER" id="PTHR24292:SF100">
    <property type="entry name" value="CYTOCHROME P450 6A16, ISOFORM B-RELATED"/>
    <property type="match status" value="1"/>
</dbReference>
<dbReference type="FunFam" id="1.10.630.10:FF:000042">
    <property type="entry name" value="Cytochrome P450"/>
    <property type="match status" value="1"/>
</dbReference>
<keyword evidence="11 14" id="KW-0503">Monooxygenase</keyword>
<dbReference type="PRINTS" id="PR00385">
    <property type="entry name" value="P450"/>
</dbReference>
<evidence type="ECO:0000313" key="16">
    <source>
        <dbReference type="Proteomes" id="UP000095300"/>
    </source>
</evidence>
<dbReference type="GO" id="GO:0005789">
    <property type="term" value="C:endoplasmic reticulum membrane"/>
    <property type="evidence" value="ECO:0007669"/>
    <property type="project" value="UniProtKB-SubCell"/>
</dbReference>
<keyword evidence="10 13" id="KW-0408">Iron</keyword>
<name>A0A1I8Q4F9_STOCA</name>
<evidence type="ECO:0000313" key="15">
    <source>
        <dbReference type="EnsemblMetazoa" id="SCAU013818-PA"/>
    </source>
</evidence>
<dbReference type="OrthoDB" id="2789670at2759"/>
<dbReference type="PANTHER" id="PTHR24292">
    <property type="entry name" value="CYTOCHROME P450"/>
    <property type="match status" value="1"/>
</dbReference>
<dbReference type="KEGG" id="scac:106083649"/>
<dbReference type="VEuPathDB" id="VectorBase:SCAU013818"/>
<keyword evidence="9 14" id="KW-0560">Oxidoreductase</keyword>
<dbReference type="InterPro" id="IPR036396">
    <property type="entry name" value="Cyt_P450_sf"/>
</dbReference>
<keyword evidence="6 13" id="KW-0479">Metal-binding</keyword>
<evidence type="ECO:0000256" key="8">
    <source>
        <dbReference type="ARBA" id="ARBA00022848"/>
    </source>
</evidence>
<dbReference type="GO" id="GO:0016705">
    <property type="term" value="F:oxidoreductase activity, acting on paired donors, with incorporation or reduction of molecular oxygen"/>
    <property type="evidence" value="ECO:0007669"/>
    <property type="project" value="InterPro"/>
</dbReference>
<evidence type="ECO:0000256" key="12">
    <source>
        <dbReference type="ARBA" id="ARBA00023136"/>
    </source>
</evidence>
<dbReference type="AlphaFoldDB" id="A0A1I8Q4F9"/>
<dbReference type="InterPro" id="IPR002401">
    <property type="entry name" value="Cyt_P450_E_grp-I"/>
</dbReference>
<accession>A0A1I8Q4F9</accession>
<evidence type="ECO:0000256" key="10">
    <source>
        <dbReference type="ARBA" id="ARBA00023004"/>
    </source>
</evidence>
<dbReference type="SUPFAM" id="SSF48264">
    <property type="entry name" value="Cytochrome P450"/>
    <property type="match status" value="1"/>
</dbReference>
<comment type="cofactor">
    <cofactor evidence="1 13">
        <name>heme</name>
        <dbReference type="ChEBI" id="CHEBI:30413"/>
    </cofactor>
</comment>
<evidence type="ECO:0000256" key="14">
    <source>
        <dbReference type="RuleBase" id="RU000461"/>
    </source>
</evidence>
<feature type="binding site" description="axial binding residue" evidence="13">
    <location>
        <position position="452"/>
    </location>
    <ligand>
        <name>heme</name>
        <dbReference type="ChEBI" id="CHEBI:30413"/>
    </ligand>
    <ligandPart>
        <name>Fe</name>
        <dbReference type="ChEBI" id="CHEBI:18248"/>
    </ligandPart>
</feature>
<dbReference type="GO" id="GO:0005506">
    <property type="term" value="F:iron ion binding"/>
    <property type="evidence" value="ECO:0007669"/>
    <property type="project" value="InterPro"/>
</dbReference>
<sequence length="508" mass="58151">MLTLMSTLLIATLALLGWYLYNFYTYWKRRGVLQETPLPLVGNYMGAGTKYHMRDINQRLYRKFKGKAPFAGTYVFVRKVALILDLDLIKNILIKDFSNFHDRGGFNNVEDDPLTGHLVALDGEQWRAMRTKLSPVFTSARMKYMFHTVVKVGERFTQVMGEELAKSSDQILEIRDLCARFTTDVIGTCAFGIECNSLKDPNAEFRQKGRDILTRPRHNTLIQLFTLTNGQLAKKLGMKLFPDDLTDFFMNVIRQTVDYRLKNNVKGNDFMDLLIEMKAKDEEMARASKGIDLSHGLTIEQMAAQTFVFFLAGFDTSSTTMAFALYELACNQKIQDELRNEILDSLKLSQGELTYEGLHGMQYLEQVIAETLRKYPVLSVLVRVTKNDYKVPNSSHVIERDILAAIPVYAMHHDPQYYDNPEEFRPSRFTPSECEKRHPSTYLPFGDGPRNCIGLRFGKMQAKIGLVSLLRQYRFECCPKTDIPLELDKKNVLAAPKGGIYLKIVPLS</sequence>
<dbReference type="GO" id="GO:0020037">
    <property type="term" value="F:heme binding"/>
    <property type="evidence" value="ECO:0007669"/>
    <property type="project" value="InterPro"/>
</dbReference>
<dbReference type="InterPro" id="IPR017972">
    <property type="entry name" value="Cyt_P450_CS"/>
</dbReference>
<keyword evidence="16" id="KW-1185">Reference proteome</keyword>
<evidence type="ECO:0000256" key="7">
    <source>
        <dbReference type="ARBA" id="ARBA00022824"/>
    </source>
</evidence>
<dbReference type="Gene3D" id="1.10.630.10">
    <property type="entry name" value="Cytochrome P450"/>
    <property type="match status" value="1"/>
</dbReference>
<keyword evidence="5 13" id="KW-0349">Heme</keyword>
<keyword evidence="12" id="KW-0472">Membrane</keyword>
<evidence type="ECO:0000256" key="13">
    <source>
        <dbReference type="PIRSR" id="PIRSR602401-1"/>
    </source>
</evidence>
<protein>
    <recommendedName>
        <fullName evidence="17">Cytochrome P450</fullName>
    </recommendedName>
</protein>
<gene>
    <name evidence="15" type="primary">106083649</name>
</gene>
<dbReference type="PRINTS" id="PR00463">
    <property type="entry name" value="EP450I"/>
</dbReference>
<keyword evidence="7" id="KW-0256">Endoplasmic reticulum</keyword>
<dbReference type="CDD" id="cd11056">
    <property type="entry name" value="CYP6-like"/>
    <property type="match status" value="1"/>
</dbReference>
<evidence type="ECO:0008006" key="17">
    <source>
        <dbReference type="Google" id="ProtNLM"/>
    </source>
</evidence>
<dbReference type="InterPro" id="IPR001128">
    <property type="entry name" value="Cyt_P450"/>
</dbReference>
<proteinExistence type="inferred from homology"/>
<dbReference type="STRING" id="35570.A0A1I8Q4F9"/>
<evidence type="ECO:0000256" key="6">
    <source>
        <dbReference type="ARBA" id="ARBA00022723"/>
    </source>
</evidence>
<dbReference type="InterPro" id="IPR050476">
    <property type="entry name" value="Insect_CytP450_Detox"/>
</dbReference>
<evidence type="ECO:0000256" key="11">
    <source>
        <dbReference type="ARBA" id="ARBA00023033"/>
    </source>
</evidence>
<dbReference type="Proteomes" id="UP000095300">
    <property type="component" value="Unassembled WGS sequence"/>
</dbReference>
<dbReference type="PROSITE" id="PS00086">
    <property type="entry name" value="CYTOCHROME_P450"/>
    <property type="match status" value="1"/>
</dbReference>
<keyword evidence="8" id="KW-0492">Microsome</keyword>
<reference evidence="15" key="1">
    <citation type="submission" date="2020-05" db="UniProtKB">
        <authorList>
            <consortium name="EnsemblMetazoa"/>
        </authorList>
    </citation>
    <scope>IDENTIFICATION</scope>
    <source>
        <strain evidence="15">USDA</strain>
    </source>
</reference>